<dbReference type="Proteomes" id="UP000246740">
    <property type="component" value="Unassembled WGS sequence"/>
</dbReference>
<gene>
    <name evidence="2" type="ORF">BCV70DRAFT_51581</name>
</gene>
<feature type="chain" id="PRO_5016407494" description="Secreted protein" evidence="1">
    <location>
        <begin position="37"/>
        <end position="121"/>
    </location>
</feature>
<proteinExistence type="predicted"/>
<feature type="signal peptide" evidence="1">
    <location>
        <begin position="1"/>
        <end position="36"/>
    </location>
</feature>
<evidence type="ECO:0000256" key="1">
    <source>
        <dbReference type="SAM" id="SignalP"/>
    </source>
</evidence>
<evidence type="ECO:0000313" key="3">
    <source>
        <dbReference type="Proteomes" id="UP000246740"/>
    </source>
</evidence>
<evidence type="ECO:0008006" key="4">
    <source>
        <dbReference type="Google" id="ProtNLM"/>
    </source>
</evidence>
<dbReference type="EMBL" id="KZ819189">
    <property type="protein sequence ID" value="PWZ01802.1"/>
    <property type="molecule type" value="Genomic_DNA"/>
</dbReference>
<dbReference type="InParanoid" id="A0A317XUR9"/>
<protein>
    <recommendedName>
        <fullName evidence="4">Secreted protein</fullName>
    </recommendedName>
</protein>
<sequence>MGTIATMAAPLFLPPFPLFVAHVEVAVCHCMPPGDAVRLFHIRVNSWCHFAPQSSPIVLSRPLNVLSGPVASLHNYFPRALFASCVCPYGCVVLTSLVWELAERLLDVRRRTQTDAGGITL</sequence>
<accession>A0A317XUR9</accession>
<keyword evidence="3" id="KW-1185">Reference proteome</keyword>
<organism evidence="2 3">
    <name type="scientific">Testicularia cyperi</name>
    <dbReference type="NCBI Taxonomy" id="1882483"/>
    <lineage>
        <taxon>Eukaryota</taxon>
        <taxon>Fungi</taxon>
        <taxon>Dikarya</taxon>
        <taxon>Basidiomycota</taxon>
        <taxon>Ustilaginomycotina</taxon>
        <taxon>Ustilaginomycetes</taxon>
        <taxon>Ustilaginales</taxon>
        <taxon>Anthracoideaceae</taxon>
        <taxon>Testicularia</taxon>
    </lineage>
</organism>
<keyword evidence="1" id="KW-0732">Signal</keyword>
<dbReference type="AlphaFoldDB" id="A0A317XUR9"/>
<name>A0A317XUR9_9BASI</name>
<reference evidence="2 3" key="1">
    <citation type="journal article" date="2018" name="Mol. Biol. Evol.">
        <title>Broad Genomic Sampling Reveals a Smut Pathogenic Ancestry of the Fungal Clade Ustilaginomycotina.</title>
        <authorList>
            <person name="Kijpornyongpan T."/>
            <person name="Mondo S.J."/>
            <person name="Barry K."/>
            <person name="Sandor L."/>
            <person name="Lee J."/>
            <person name="Lipzen A."/>
            <person name="Pangilinan J."/>
            <person name="LaButti K."/>
            <person name="Hainaut M."/>
            <person name="Henrissat B."/>
            <person name="Grigoriev I.V."/>
            <person name="Spatafora J.W."/>
            <person name="Aime M.C."/>
        </authorList>
    </citation>
    <scope>NUCLEOTIDE SEQUENCE [LARGE SCALE GENOMIC DNA]</scope>
    <source>
        <strain evidence="2 3">MCA 3645</strain>
    </source>
</reference>
<evidence type="ECO:0000313" key="2">
    <source>
        <dbReference type="EMBL" id="PWZ01802.1"/>
    </source>
</evidence>